<sequence>MDMIPVQSSAIAAVGYDASTRLMKIRFVEGNTYDFCNVPRGVFDGLLHAASKGSYYSEHIRDRYPCH</sequence>
<organism evidence="2 3">
    <name type="scientific">Dokdonella fugitiva</name>
    <dbReference type="NCBI Taxonomy" id="328517"/>
    <lineage>
        <taxon>Bacteria</taxon>
        <taxon>Pseudomonadati</taxon>
        <taxon>Pseudomonadota</taxon>
        <taxon>Gammaproteobacteria</taxon>
        <taxon>Lysobacterales</taxon>
        <taxon>Rhodanobacteraceae</taxon>
        <taxon>Dokdonella</taxon>
    </lineage>
</organism>
<dbReference type="InterPro" id="IPR025309">
    <property type="entry name" value="KTSC_dom"/>
</dbReference>
<reference evidence="2 3" key="1">
    <citation type="journal article" date="2015" name="Stand. Genomic Sci.">
        <title>Genomic Encyclopedia of Bacterial and Archaeal Type Strains, Phase III: the genomes of soil and plant-associated and newly described type strains.</title>
        <authorList>
            <person name="Whitman W.B."/>
            <person name="Woyke T."/>
            <person name="Klenk H.P."/>
            <person name="Zhou Y."/>
            <person name="Lilburn T.G."/>
            <person name="Beck B.J."/>
            <person name="De Vos P."/>
            <person name="Vandamme P."/>
            <person name="Eisen J.A."/>
            <person name="Garrity G."/>
            <person name="Hugenholtz P."/>
            <person name="Kyrpides N.C."/>
        </authorList>
    </citation>
    <scope>NUCLEOTIDE SEQUENCE [LARGE SCALE GENOMIC DNA]</scope>
    <source>
        <strain evidence="2 3">A3</strain>
    </source>
</reference>
<evidence type="ECO:0000313" key="2">
    <source>
        <dbReference type="EMBL" id="TCO42117.1"/>
    </source>
</evidence>
<dbReference type="AlphaFoldDB" id="A0A4R2ICW2"/>
<dbReference type="OrthoDB" id="8612029at2"/>
<feature type="domain" description="KTSC" evidence="1">
    <location>
        <begin position="7"/>
        <end position="64"/>
    </location>
</feature>
<dbReference type="RefSeq" id="WP_131995262.1">
    <property type="nucleotide sequence ID" value="NZ_JACGXM010000011.1"/>
</dbReference>
<proteinExistence type="predicted"/>
<evidence type="ECO:0000259" key="1">
    <source>
        <dbReference type="Pfam" id="PF13619"/>
    </source>
</evidence>
<protein>
    <submittedName>
        <fullName evidence="2">KTSC domain-containing protein</fullName>
    </submittedName>
</protein>
<gene>
    <name evidence="2" type="ORF">EV148_102476</name>
</gene>
<dbReference type="Pfam" id="PF13619">
    <property type="entry name" value="KTSC"/>
    <property type="match status" value="1"/>
</dbReference>
<keyword evidence="3" id="KW-1185">Reference proteome</keyword>
<dbReference type="EMBL" id="SLWQ01000002">
    <property type="protein sequence ID" value="TCO42117.1"/>
    <property type="molecule type" value="Genomic_DNA"/>
</dbReference>
<comment type="caution">
    <text evidence="2">The sequence shown here is derived from an EMBL/GenBank/DDBJ whole genome shotgun (WGS) entry which is preliminary data.</text>
</comment>
<name>A0A4R2ICW2_9GAMM</name>
<accession>A0A4R2ICW2</accession>
<evidence type="ECO:0000313" key="3">
    <source>
        <dbReference type="Proteomes" id="UP000294862"/>
    </source>
</evidence>
<dbReference type="Proteomes" id="UP000294862">
    <property type="component" value="Unassembled WGS sequence"/>
</dbReference>